<keyword evidence="4" id="KW-0186">Copper</keyword>
<dbReference type="InterPro" id="IPR007348">
    <property type="entry name" value="CopC_dom"/>
</dbReference>
<comment type="subcellular location">
    <subcellularLocation>
        <location evidence="1">Cell envelope</location>
    </subcellularLocation>
</comment>
<keyword evidence="3" id="KW-0732">Signal</keyword>
<dbReference type="GO" id="GO:0005886">
    <property type="term" value="C:plasma membrane"/>
    <property type="evidence" value="ECO:0007669"/>
    <property type="project" value="TreeGrafter"/>
</dbReference>
<dbReference type="Proteomes" id="UP000185062">
    <property type="component" value="Unassembled WGS sequence"/>
</dbReference>
<evidence type="ECO:0000313" key="7">
    <source>
        <dbReference type="Proteomes" id="UP000185062"/>
    </source>
</evidence>
<dbReference type="STRING" id="44575.SAMN05216419_10684"/>
<accession>A0A1N6H0K7</accession>
<dbReference type="InterPro" id="IPR014756">
    <property type="entry name" value="Ig_E-set"/>
</dbReference>
<dbReference type="AlphaFoldDB" id="A0A1N6H0K7"/>
<proteinExistence type="predicted"/>
<dbReference type="Gene3D" id="2.60.40.1220">
    <property type="match status" value="1"/>
</dbReference>
<dbReference type="GO" id="GO:0030313">
    <property type="term" value="C:cell envelope"/>
    <property type="evidence" value="ECO:0007669"/>
    <property type="project" value="UniProtKB-SubCell"/>
</dbReference>
<sequence>MNLKSLIIPVMKRIIIISGIILMPAWLLHADPVWAHTALVKSEPPKRAALSVPPTQVQLWFNEEIEGNYASISVLSADKKPIISANAEPVPDDLRSVVLPLPEMKAGRYTVEFRVLSMDGHVVESAYDFSVKN</sequence>
<evidence type="ECO:0000259" key="5">
    <source>
        <dbReference type="Pfam" id="PF04234"/>
    </source>
</evidence>
<dbReference type="GO" id="GO:0046688">
    <property type="term" value="P:response to copper ion"/>
    <property type="evidence" value="ECO:0007669"/>
    <property type="project" value="InterPro"/>
</dbReference>
<keyword evidence="7" id="KW-1185">Reference proteome</keyword>
<dbReference type="InterPro" id="IPR032694">
    <property type="entry name" value="CopC/D"/>
</dbReference>
<dbReference type="EMBL" id="FSRO01000001">
    <property type="protein sequence ID" value="SIO13330.1"/>
    <property type="molecule type" value="Genomic_DNA"/>
</dbReference>
<reference evidence="6 7" key="1">
    <citation type="submission" date="2016-12" db="EMBL/GenBank/DDBJ databases">
        <authorList>
            <person name="Song W.-J."/>
            <person name="Kurnit D.M."/>
        </authorList>
    </citation>
    <scope>NUCLEOTIDE SEQUENCE [LARGE SCALE GENOMIC DNA]</scope>
    <source>
        <strain evidence="6 7">ATCC 49181</strain>
    </source>
</reference>
<evidence type="ECO:0000256" key="2">
    <source>
        <dbReference type="ARBA" id="ARBA00022723"/>
    </source>
</evidence>
<feature type="domain" description="CopC" evidence="5">
    <location>
        <begin position="36"/>
        <end position="131"/>
    </location>
</feature>
<dbReference type="GO" id="GO:0042597">
    <property type="term" value="C:periplasmic space"/>
    <property type="evidence" value="ECO:0007669"/>
    <property type="project" value="InterPro"/>
</dbReference>
<name>A0A1N6H0K7_9PROT</name>
<keyword evidence="2" id="KW-0479">Metal-binding</keyword>
<evidence type="ECO:0000256" key="4">
    <source>
        <dbReference type="ARBA" id="ARBA00023008"/>
    </source>
</evidence>
<dbReference type="PANTHER" id="PTHR34820:SF4">
    <property type="entry name" value="INNER MEMBRANE PROTEIN YEBZ"/>
    <property type="match status" value="1"/>
</dbReference>
<dbReference type="Pfam" id="PF04234">
    <property type="entry name" value="CopC"/>
    <property type="match status" value="1"/>
</dbReference>
<dbReference type="GO" id="GO:0006825">
    <property type="term" value="P:copper ion transport"/>
    <property type="evidence" value="ECO:0007669"/>
    <property type="project" value="InterPro"/>
</dbReference>
<dbReference type="SUPFAM" id="SSF81296">
    <property type="entry name" value="E set domains"/>
    <property type="match status" value="1"/>
</dbReference>
<evidence type="ECO:0000256" key="3">
    <source>
        <dbReference type="ARBA" id="ARBA00022729"/>
    </source>
</evidence>
<dbReference type="RefSeq" id="WP_028462439.1">
    <property type="nucleotide sequence ID" value="NZ_FSRO01000001.1"/>
</dbReference>
<evidence type="ECO:0000313" key="6">
    <source>
        <dbReference type="EMBL" id="SIO13330.1"/>
    </source>
</evidence>
<gene>
    <name evidence="6" type="ORF">SAMN02743940_0960</name>
</gene>
<dbReference type="GO" id="GO:0005507">
    <property type="term" value="F:copper ion binding"/>
    <property type="evidence" value="ECO:0007669"/>
    <property type="project" value="InterPro"/>
</dbReference>
<dbReference type="PANTHER" id="PTHR34820">
    <property type="entry name" value="INNER MEMBRANE PROTEIN YEBZ"/>
    <property type="match status" value="1"/>
</dbReference>
<organism evidence="6 7">
    <name type="scientific">Nitrosomonas cryotolerans ATCC 49181</name>
    <dbReference type="NCBI Taxonomy" id="1131553"/>
    <lineage>
        <taxon>Bacteria</taxon>
        <taxon>Pseudomonadati</taxon>
        <taxon>Pseudomonadota</taxon>
        <taxon>Betaproteobacteria</taxon>
        <taxon>Nitrosomonadales</taxon>
        <taxon>Nitrosomonadaceae</taxon>
        <taxon>Nitrosomonas</taxon>
    </lineage>
</organism>
<evidence type="ECO:0000256" key="1">
    <source>
        <dbReference type="ARBA" id="ARBA00004196"/>
    </source>
</evidence>
<dbReference type="eggNOG" id="COG2372">
    <property type="taxonomic scope" value="Bacteria"/>
</dbReference>
<protein>
    <recommendedName>
        <fullName evidence="5">CopC domain-containing protein</fullName>
    </recommendedName>
</protein>
<dbReference type="InterPro" id="IPR014755">
    <property type="entry name" value="Cu-Rt/internalin_Ig-like"/>
</dbReference>